<keyword evidence="1" id="KW-0812">Transmembrane</keyword>
<protein>
    <submittedName>
        <fullName evidence="2">Uncharacterized protein</fullName>
    </submittedName>
</protein>
<feature type="transmembrane region" description="Helical" evidence="1">
    <location>
        <begin position="64"/>
        <end position="85"/>
    </location>
</feature>
<dbReference type="EMBL" id="BMQQ01000048">
    <property type="protein sequence ID" value="GGT64408.1"/>
    <property type="molecule type" value="Genomic_DNA"/>
</dbReference>
<dbReference type="AlphaFoldDB" id="A0A918LWM5"/>
<gene>
    <name evidence="2" type="ORF">GCM10014713_66860</name>
</gene>
<evidence type="ECO:0000313" key="2">
    <source>
        <dbReference type="EMBL" id="GGT64408.1"/>
    </source>
</evidence>
<proteinExistence type="predicted"/>
<organism evidence="2 3">
    <name type="scientific">Streptomyces purpureus</name>
    <dbReference type="NCBI Taxonomy" id="1951"/>
    <lineage>
        <taxon>Bacteria</taxon>
        <taxon>Bacillati</taxon>
        <taxon>Actinomycetota</taxon>
        <taxon>Actinomycetes</taxon>
        <taxon>Kitasatosporales</taxon>
        <taxon>Streptomycetaceae</taxon>
        <taxon>Streptomyces</taxon>
    </lineage>
</organism>
<keyword evidence="1" id="KW-1133">Transmembrane helix</keyword>
<name>A0A918LWM5_9ACTN</name>
<keyword evidence="1" id="KW-0472">Membrane</keyword>
<evidence type="ECO:0000256" key="1">
    <source>
        <dbReference type="SAM" id="Phobius"/>
    </source>
</evidence>
<reference evidence="2" key="2">
    <citation type="submission" date="2020-09" db="EMBL/GenBank/DDBJ databases">
        <authorList>
            <person name="Sun Q."/>
            <person name="Ohkuma M."/>
        </authorList>
    </citation>
    <scope>NUCLEOTIDE SEQUENCE</scope>
    <source>
        <strain evidence="2">JCM 3172</strain>
    </source>
</reference>
<reference evidence="2" key="1">
    <citation type="journal article" date="2014" name="Int. J. Syst. Evol. Microbiol.">
        <title>Complete genome sequence of Corynebacterium casei LMG S-19264T (=DSM 44701T), isolated from a smear-ripened cheese.</title>
        <authorList>
            <consortium name="US DOE Joint Genome Institute (JGI-PGF)"/>
            <person name="Walter F."/>
            <person name="Albersmeier A."/>
            <person name="Kalinowski J."/>
            <person name="Ruckert C."/>
        </authorList>
    </citation>
    <scope>NUCLEOTIDE SEQUENCE</scope>
    <source>
        <strain evidence="2">JCM 3172</strain>
    </source>
</reference>
<feature type="transmembrane region" description="Helical" evidence="1">
    <location>
        <begin position="39"/>
        <end position="58"/>
    </location>
</feature>
<keyword evidence="3" id="KW-1185">Reference proteome</keyword>
<comment type="caution">
    <text evidence="2">The sequence shown here is derived from an EMBL/GenBank/DDBJ whole genome shotgun (WGS) entry which is preliminary data.</text>
</comment>
<sequence length="90" mass="9566">MYLGRHHRLGLVGPLASGVESIMPSFSPWETRQGEDMAVPLNALFFIALVVMPIVLVIGASGDWAAMALVAFLTAAAPGSTTSYLRVRGH</sequence>
<evidence type="ECO:0000313" key="3">
    <source>
        <dbReference type="Proteomes" id="UP000619486"/>
    </source>
</evidence>
<accession>A0A918LWM5</accession>
<dbReference type="Proteomes" id="UP000619486">
    <property type="component" value="Unassembled WGS sequence"/>
</dbReference>